<accession>A0A1C3TBS6</accession>
<dbReference type="AlphaFoldDB" id="A0A1C3TBS6"/>
<evidence type="ECO:0000313" key="2">
    <source>
        <dbReference type="EMBL" id="REF17578.1"/>
    </source>
</evidence>
<dbReference type="PANTHER" id="PTHR36435:SF1">
    <property type="entry name" value="CAAX AMINO TERMINAL PROTEASE FAMILY PROTEIN"/>
    <property type="match status" value="1"/>
</dbReference>
<dbReference type="RefSeq" id="WP_002084319.1">
    <property type="nucleotide sequence ID" value="NZ_CP132065.1"/>
</dbReference>
<proteinExistence type="predicted"/>
<dbReference type="Proteomes" id="UP000256530">
    <property type="component" value="Unassembled WGS sequence"/>
</dbReference>
<dbReference type="GO" id="GO:0004175">
    <property type="term" value="F:endopeptidase activity"/>
    <property type="evidence" value="ECO:0007669"/>
    <property type="project" value="UniProtKB-ARBA"/>
</dbReference>
<dbReference type="InterPro" id="IPR052710">
    <property type="entry name" value="CAAX_protease"/>
</dbReference>
<evidence type="ECO:0000313" key="3">
    <source>
        <dbReference type="Proteomes" id="UP000256530"/>
    </source>
</evidence>
<evidence type="ECO:0000259" key="1">
    <source>
        <dbReference type="Pfam" id="PF02517"/>
    </source>
</evidence>
<reference evidence="2 3" key="1">
    <citation type="submission" date="2018-08" db="EMBL/GenBank/DDBJ databases">
        <title>Freshwater and sediment microbial communities from various areas in North America, analyzing microbe dynamics in response to fracking.</title>
        <authorList>
            <person name="Lamendella R."/>
        </authorList>
    </citation>
    <scope>NUCLEOTIDE SEQUENCE [LARGE SCALE GENOMIC DNA]</scope>
    <source>
        <strain evidence="2 3">DB-1</strain>
    </source>
</reference>
<dbReference type="PANTHER" id="PTHR36435">
    <property type="entry name" value="SLR1288 PROTEIN"/>
    <property type="match status" value="1"/>
</dbReference>
<gene>
    <name evidence="2" type="ORF">DET55_1488</name>
</gene>
<organism evidence="2 3">
    <name type="scientific">Bacillus mycoides</name>
    <dbReference type="NCBI Taxonomy" id="1405"/>
    <lineage>
        <taxon>Bacteria</taxon>
        <taxon>Bacillati</taxon>
        <taxon>Bacillota</taxon>
        <taxon>Bacilli</taxon>
        <taxon>Bacillales</taxon>
        <taxon>Bacillaceae</taxon>
        <taxon>Bacillus</taxon>
        <taxon>Bacillus cereus group</taxon>
    </lineage>
</organism>
<dbReference type="EMBL" id="QTTY01000048">
    <property type="protein sequence ID" value="REF17578.1"/>
    <property type="molecule type" value="Genomic_DNA"/>
</dbReference>
<feature type="domain" description="CAAX prenyl protease 2/Lysostaphin resistance protein A-like" evidence="1">
    <location>
        <begin position="106"/>
        <end position="203"/>
    </location>
</feature>
<comment type="caution">
    <text evidence="2">The sequence shown here is derived from an EMBL/GenBank/DDBJ whole genome shotgun (WGS) entry which is preliminary data.</text>
</comment>
<dbReference type="InterPro" id="IPR003675">
    <property type="entry name" value="Rce1/LyrA-like_dom"/>
</dbReference>
<protein>
    <recommendedName>
        <fullName evidence="1">CAAX prenyl protease 2/Lysostaphin resistance protein A-like domain-containing protein</fullName>
    </recommendedName>
</protein>
<dbReference type="Pfam" id="PF02517">
    <property type="entry name" value="Rce1-like"/>
    <property type="match status" value="1"/>
</dbReference>
<name>A0A1C3TBS6_BACMY</name>
<dbReference type="GO" id="GO:0080120">
    <property type="term" value="P:CAAX-box protein maturation"/>
    <property type="evidence" value="ECO:0007669"/>
    <property type="project" value="UniProtKB-ARBA"/>
</dbReference>
<sequence length="248" mass="28407">MKVNQNIVLKIIGLEFLLMIFYTLNGAYQTITKPSSPVLQFIGLVPLAVGILIYLTIKNKWKFYFFDIKLNNSMKNTILLNSPLVIVLLVILLGNKGLNTTSVSDLFFMFIMQFFVVAFIEEIFFRGFMLKMLFSKGIKKSVLISSFLFGLTHLLQLIGGQSIEDTILQIIYAFLVGLVLSLLIVNKQSIIITITFHTFNNFFNFMGNVQASSLFAYVIIAILFFYTIYLWKRANKKECIRQEINIAV</sequence>